<dbReference type="PANTHER" id="PTHR43364">
    <property type="entry name" value="NADH-SPECIFIC METHYLGLYOXAL REDUCTASE-RELATED"/>
    <property type="match status" value="1"/>
</dbReference>
<evidence type="ECO:0000313" key="3">
    <source>
        <dbReference type="EMBL" id="KAF9810287.1"/>
    </source>
</evidence>
<evidence type="ECO:0000313" key="4">
    <source>
        <dbReference type="Proteomes" id="UP000639403"/>
    </source>
</evidence>
<organism evidence="3 4">
    <name type="scientific">Rhodonia placenta</name>
    <dbReference type="NCBI Taxonomy" id="104341"/>
    <lineage>
        <taxon>Eukaryota</taxon>
        <taxon>Fungi</taxon>
        <taxon>Dikarya</taxon>
        <taxon>Basidiomycota</taxon>
        <taxon>Agaricomycotina</taxon>
        <taxon>Agaricomycetes</taxon>
        <taxon>Polyporales</taxon>
        <taxon>Adustoporiaceae</taxon>
        <taxon>Rhodonia</taxon>
    </lineage>
</organism>
<reference evidence="3" key="1">
    <citation type="submission" date="2020-11" db="EMBL/GenBank/DDBJ databases">
        <authorList>
            <person name="Koelle M."/>
            <person name="Horta M.A.C."/>
            <person name="Nowrousian M."/>
            <person name="Ohm R.A."/>
            <person name="Benz P."/>
            <person name="Pilgard A."/>
        </authorList>
    </citation>
    <scope>NUCLEOTIDE SEQUENCE</scope>
    <source>
        <strain evidence="3">FPRL280</strain>
    </source>
</reference>
<gene>
    <name evidence="3" type="ORF">IEO21_07015</name>
</gene>
<dbReference type="InterPro" id="IPR050523">
    <property type="entry name" value="AKR_Detox_Biosynth"/>
</dbReference>
<dbReference type="GO" id="GO:0016491">
    <property type="term" value="F:oxidoreductase activity"/>
    <property type="evidence" value="ECO:0007669"/>
    <property type="project" value="UniProtKB-KW"/>
</dbReference>
<dbReference type="FunFam" id="3.20.20.100:FF:000004">
    <property type="entry name" value="Oxidoreductase, aldo/keto reductase"/>
    <property type="match status" value="1"/>
</dbReference>
<dbReference type="AlphaFoldDB" id="A0A8H7U0J3"/>
<evidence type="ECO:0000259" key="2">
    <source>
        <dbReference type="Pfam" id="PF00248"/>
    </source>
</evidence>
<dbReference type="SUPFAM" id="SSF51430">
    <property type="entry name" value="NAD(P)-linked oxidoreductase"/>
    <property type="match status" value="1"/>
</dbReference>
<dbReference type="Gene3D" id="3.20.20.100">
    <property type="entry name" value="NADP-dependent oxidoreductase domain"/>
    <property type="match status" value="1"/>
</dbReference>
<dbReference type="PANTHER" id="PTHR43364:SF4">
    <property type="entry name" value="NAD(P)-LINKED OXIDOREDUCTASE SUPERFAMILY PROTEIN"/>
    <property type="match status" value="1"/>
</dbReference>
<dbReference type="InterPro" id="IPR036812">
    <property type="entry name" value="NAD(P)_OxRdtase_dom_sf"/>
</dbReference>
<dbReference type="Proteomes" id="UP000639403">
    <property type="component" value="Unassembled WGS sequence"/>
</dbReference>
<dbReference type="CDD" id="cd19079">
    <property type="entry name" value="AKR_EcYajO-like"/>
    <property type="match status" value="1"/>
</dbReference>
<reference evidence="3" key="2">
    <citation type="journal article" name="Front. Microbiol.">
        <title>Degradative Capacity of Two Strains of Rhodonia placenta: From Phenotype to Genotype.</title>
        <authorList>
            <person name="Kolle M."/>
            <person name="Horta M.A.C."/>
            <person name="Nowrousian M."/>
            <person name="Ohm R.A."/>
            <person name="Benz J.P."/>
            <person name="Pilgard A."/>
        </authorList>
    </citation>
    <scope>NUCLEOTIDE SEQUENCE</scope>
    <source>
        <strain evidence="3">FPRL280</strain>
    </source>
</reference>
<comment type="caution">
    <text evidence="3">The sequence shown here is derived from an EMBL/GenBank/DDBJ whole genome shotgun (WGS) entry which is preliminary data.</text>
</comment>
<protein>
    <recommendedName>
        <fullName evidence="2">NADP-dependent oxidoreductase domain-containing protein</fullName>
    </recommendedName>
</protein>
<proteinExistence type="predicted"/>
<dbReference type="EMBL" id="JADOXO010000180">
    <property type="protein sequence ID" value="KAF9810287.1"/>
    <property type="molecule type" value="Genomic_DNA"/>
</dbReference>
<dbReference type="InterPro" id="IPR023210">
    <property type="entry name" value="NADP_OxRdtase_dom"/>
</dbReference>
<name>A0A8H7U0J3_9APHY</name>
<keyword evidence="1" id="KW-0560">Oxidoreductase</keyword>
<dbReference type="GO" id="GO:0005829">
    <property type="term" value="C:cytosol"/>
    <property type="evidence" value="ECO:0007669"/>
    <property type="project" value="UniProtKB-ARBA"/>
</dbReference>
<accession>A0A8H7U0J3</accession>
<feature type="domain" description="NADP-dependent oxidoreductase" evidence="2">
    <location>
        <begin position="30"/>
        <end position="344"/>
    </location>
</feature>
<evidence type="ECO:0000256" key="1">
    <source>
        <dbReference type="ARBA" id="ARBA00023002"/>
    </source>
</evidence>
<sequence length="357" mass="40684">MSTIPALPSKRVPYASIPVKLGKSGLKVSRIILGCMTYGAPWCDQDWFLGEEEAIKHIKYAYDAGVQTFDTANIYSNGLSEEILGKAIKQLDLPREEIVVMTKFTGYVSPRREEFLRNPKEFEEKLRCVNQYGGSRKHIFHAVQDSLKRLQLDYIDVLQDHARITCKSTNDQMEALHDVVKAGWVRYIGLSSCYAWEYYAITNRLTPFISMQDHHSLIYREEEREMFPTLKYFGVSAIPWSPLGRGLLCRPFREQAATKRATTDWVSEMYQDIPALKAIIDRSVVEELSKKKGVSMAQIAIAWELSKDVVAAPVVGTTSLENLKDLLEGVHLKLTDDEIKYLEEPYVPVKTMGFQVS</sequence>
<dbReference type="Pfam" id="PF00248">
    <property type="entry name" value="Aldo_ket_red"/>
    <property type="match status" value="1"/>
</dbReference>